<dbReference type="AlphaFoldDB" id="A0A410WWA3"/>
<dbReference type="Pfam" id="PF14395">
    <property type="entry name" value="COOH-NH2_lig"/>
    <property type="match status" value="1"/>
</dbReference>
<dbReference type="GeneID" id="95375726"/>
<dbReference type="Proteomes" id="UP000288943">
    <property type="component" value="Chromosome"/>
</dbReference>
<dbReference type="EMBL" id="CP026520">
    <property type="protein sequence ID" value="QAV18537.1"/>
    <property type="molecule type" value="Genomic_DNA"/>
</dbReference>
<dbReference type="OrthoDB" id="2078085at2"/>
<dbReference type="Proteomes" id="UP001527202">
    <property type="component" value="Unassembled WGS sequence"/>
</dbReference>
<dbReference type="RefSeq" id="WP_042228143.1">
    <property type="nucleotide sequence ID" value="NZ_CP026520.1"/>
</dbReference>
<evidence type="ECO:0000313" key="1">
    <source>
        <dbReference type="EMBL" id="MCY9594199.1"/>
    </source>
</evidence>
<gene>
    <name evidence="1" type="ORF">M5X16_00200</name>
    <name evidence="2" type="ORF">PC41400_12980</name>
</gene>
<keyword evidence="4" id="KW-1185">Reference proteome</keyword>
<evidence type="ECO:0000313" key="4">
    <source>
        <dbReference type="Proteomes" id="UP001527202"/>
    </source>
</evidence>
<evidence type="ECO:0000313" key="3">
    <source>
        <dbReference type="Proteomes" id="UP000288943"/>
    </source>
</evidence>
<organism evidence="2 3">
    <name type="scientific">Paenibacillus chitinolyticus</name>
    <dbReference type="NCBI Taxonomy" id="79263"/>
    <lineage>
        <taxon>Bacteria</taxon>
        <taxon>Bacillati</taxon>
        <taxon>Bacillota</taxon>
        <taxon>Bacilli</taxon>
        <taxon>Bacillales</taxon>
        <taxon>Paenibacillaceae</taxon>
        <taxon>Paenibacillus</taxon>
    </lineage>
</organism>
<protein>
    <recommendedName>
        <fullName evidence="5">Phage phiEco32-like COOH-NH2 ligase-type 2</fullName>
    </recommendedName>
</protein>
<reference evidence="2 3" key="1">
    <citation type="submission" date="2018-01" db="EMBL/GenBank/DDBJ databases">
        <title>The whole genome sequencing and assembly of Paenibacillus chitinolyticus KCCM 41400 strain.</title>
        <authorList>
            <person name="Kim J.-Y."/>
            <person name="Park M.-K."/>
            <person name="Lee Y.-J."/>
            <person name="Yi H."/>
            <person name="Bahn Y.-S."/>
            <person name="Kim J.F."/>
            <person name="Lee D.-W."/>
        </authorList>
    </citation>
    <scope>NUCLEOTIDE SEQUENCE [LARGE SCALE GENOMIC DNA]</scope>
    <source>
        <strain evidence="2 3">KCCM 41400</strain>
    </source>
</reference>
<dbReference type="InterPro" id="IPR025681">
    <property type="entry name" value="COOH-NH2_lig"/>
</dbReference>
<evidence type="ECO:0000313" key="2">
    <source>
        <dbReference type="EMBL" id="QAV18537.1"/>
    </source>
</evidence>
<sequence length="500" mass="56165">MQLFVQYSGRDKQTASVISRELDLLNIPHGEKLPDKTPVRIAAWGKLSAEQERVLTALPRRVLLQPPEAVSLALREEDARMQLAVHGIRTVRNFPGEAADRRARGSRPGGPYSYEYRIPVFHMEALAVYRQKNNLLLLPGTAGKKPSGFQEVSLDQQTFHTQRAVRESVKAVYALGLDYGLVHIAIEPSGRTLVLRVDPSPPLDEPLAALFAQAIGRYADQLSQELARTEPAVLGSDPEFLLVNPRGKVVSASKYLEREGQVGCDAIVLSGHRVILPLAELRPQPSSEPAQMAANLRRTMRMAARKIGDDSLAWIAGGMPLPGFPLGGHVHFSCCWLNSHLLRALDNYLALPLMMIEGETTAQRRPRYGLLGDYRRQRHGGFEYRTLPSWLVSPEIALGVFALARIIADRYFDLDQRPLDDMEAQKNYYAGNKPALADAAEGLWTDLEKQPMYGEFARYLRPLREQSRRMEGWQELADFRRSWKIGPYGRKQDAVQENML</sequence>
<evidence type="ECO:0008006" key="5">
    <source>
        <dbReference type="Google" id="ProtNLM"/>
    </source>
</evidence>
<dbReference type="KEGG" id="pchi:PC41400_12980"/>
<reference evidence="1 4" key="2">
    <citation type="submission" date="2022-05" db="EMBL/GenBank/DDBJ databases">
        <title>Genome Sequencing of Bee-Associated Microbes.</title>
        <authorList>
            <person name="Dunlap C."/>
        </authorList>
    </citation>
    <scope>NUCLEOTIDE SEQUENCE [LARGE SCALE GENOMIC DNA]</scope>
    <source>
        <strain evidence="1 4">NRRL B-23120</strain>
    </source>
</reference>
<accession>A0A410WWA3</accession>
<dbReference type="EMBL" id="JAMDMJ010000001">
    <property type="protein sequence ID" value="MCY9594199.1"/>
    <property type="molecule type" value="Genomic_DNA"/>
</dbReference>
<proteinExistence type="predicted"/>
<name>A0A410WWA3_9BACL</name>